<accession>A0A9Q9S0P6</accession>
<reference evidence="3" key="1">
    <citation type="submission" date="2019-05" db="EMBL/GenBank/DDBJ databases">
        <authorList>
            <person name="Piombo E."/>
        </authorList>
    </citation>
    <scope>NUCLEOTIDE SEQUENCE</scope>
    <source>
        <strain evidence="3">C2S</strain>
    </source>
</reference>
<proteinExistence type="predicted"/>
<dbReference type="Pfam" id="PF04419">
    <property type="entry name" value="SERF-like_N"/>
    <property type="match status" value="1"/>
</dbReference>
<dbReference type="Proteomes" id="UP000760494">
    <property type="component" value="Unassembled WGS sequence"/>
</dbReference>
<feature type="region of interest" description="Disordered" evidence="1">
    <location>
        <begin position="1"/>
        <end position="39"/>
    </location>
</feature>
<gene>
    <name evidence="3" type="ORF">C2S_12984</name>
</gene>
<feature type="domain" description="Small EDRK-rich factor-like N-terminal" evidence="2">
    <location>
        <begin position="1"/>
        <end position="36"/>
    </location>
</feature>
<evidence type="ECO:0000313" key="3">
    <source>
        <dbReference type="EMBL" id="VTT84041.1"/>
    </source>
</evidence>
<evidence type="ECO:0000259" key="2">
    <source>
        <dbReference type="Pfam" id="PF04419"/>
    </source>
</evidence>
<dbReference type="EMBL" id="CABFJX010000423">
    <property type="protein sequence ID" value="VTT84041.1"/>
    <property type="molecule type" value="Genomic_DNA"/>
</dbReference>
<dbReference type="InterPro" id="IPR007513">
    <property type="entry name" value="SERF-like_N"/>
</dbReference>
<feature type="compositionally biased region" description="Basic and acidic residues" evidence="1">
    <location>
        <begin position="1"/>
        <end position="20"/>
    </location>
</feature>
<name>A0A9Q9S0P6_FUSFU</name>
<comment type="caution">
    <text evidence="3">The sequence shown here is derived from an EMBL/GenBank/DDBJ whole genome shotgun (WGS) entry which is preliminary data.</text>
</comment>
<protein>
    <recommendedName>
        <fullName evidence="2">Small EDRK-rich factor-like N-terminal domain-containing protein</fullName>
    </recommendedName>
</protein>
<evidence type="ECO:0000313" key="4">
    <source>
        <dbReference type="Proteomes" id="UP000760494"/>
    </source>
</evidence>
<dbReference type="AlphaFoldDB" id="A0A9Q9S0P6"/>
<sequence>MARGNQRDLARAKREKEKSKMKSGTNKSGTQMQQENETAAEIMRRKQAACMFNQPLAALSSIDFGIQLRTNTTSLLEQKMLTTPVADARKAAAGLAGKK</sequence>
<feature type="compositionally biased region" description="Polar residues" evidence="1">
    <location>
        <begin position="22"/>
        <end position="37"/>
    </location>
</feature>
<organism evidence="3 4">
    <name type="scientific">Fusarium fujikuroi</name>
    <name type="common">Bakanae and foot rot disease fungus</name>
    <name type="synonym">Gibberella fujikuroi</name>
    <dbReference type="NCBI Taxonomy" id="5127"/>
    <lineage>
        <taxon>Eukaryota</taxon>
        <taxon>Fungi</taxon>
        <taxon>Dikarya</taxon>
        <taxon>Ascomycota</taxon>
        <taxon>Pezizomycotina</taxon>
        <taxon>Sordariomycetes</taxon>
        <taxon>Hypocreomycetidae</taxon>
        <taxon>Hypocreales</taxon>
        <taxon>Nectriaceae</taxon>
        <taxon>Fusarium</taxon>
        <taxon>Fusarium fujikuroi species complex</taxon>
    </lineage>
</organism>
<evidence type="ECO:0000256" key="1">
    <source>
        <dbReference type="SAM" id="MobiDB-lite"/>
    </source>
</evidence>